<dbReference type="RefSeq" id="WP_211601220.1">
    <property type="nucleotide sequence ID" value="NZ_JAGSNF010000002.1"/>
</dbReference>
<dbReference type="SUPFAM" id="SSF51445">
    <property type="entry name" value="(Trans)glycosidases"/>
    <property type="match status" value="1"/>
</dbReference>
<sequence>MEQTVTMDGAELTLALSLADDRPARIVALGTPAPDNAADAPAQPLVELLAVGHGRAHMNTTHHNTLVGQRLRPVSHSVREVGDWCVLEVVQRDAATGLVVTSHLRSARGAAALQAWTTVHNDGAERVVLEAVSSLALGSFLRPGEALADVSHLTGRSTWVGEARYRLEDLGADDALVDLDLPRHQDQDRRDAVVLGSAGSWSSATWMPSGALLHRPSGRALAWQVEHNGSWTVELSERTTPEHRELTFLATGPTDEHEWRHVLEPGATMTSVPVSVAVADGGTDGAFAELTRHRRRLLDERRPGPLPMPVVFNDYMNTLMGDPTTDKLLPLVDAAAEAGAEYFCIDAGWYAQDGGWWSTVGEWEPATWRFPGGLEEVLAHIRSRGMVPGLWLEPEVIGVDSPLAATLPDEAFLRREGVRIVEHGRHLLDLRDPSARKHLDSVVDRLVDDLGAGFFKLDYNVTPGRGVDGPASSPGGNLLGHQQAVLDWLDDLAARHPQVLLESCASGGMRQDFATVSRCNVQSTSDQQDFLRYPPIAAASMLTLLPEQAGIWAYPQAEMDSDEMAFTLAGALLGRLYLSGHLDLMQPHQRELVREAVAAHRSLRDLLPETVPVLPWGAPGWTDPWVCLALRGREETLLTLWRRPGADSTATVPLPWLAGAETSVETVFPVVSDDPWTTDWSPGAGELRVHTPATTPQARVLRIRQA</sequence>
<keyword evidence="1" id="KW-0378">Hydrolase</keyword>
<comment type="caution">
    <text evidence="3">The sequence shown here is derived from an EMBL/GenBank/DDBJ whole genome shotgun (WGS) entry which is preliminary data.</text>
</comment>
<keyword evidence="2" id="KW-0326">Glycosidase</keyword>
<dbReference type="PANTHER" id="PTHR43053:SF3">
    <property type="entry name" value="ALPHA-GALACTOSIDASE C-RELATED"/>
    <property type="match status" value="1"/>
</dbReference>
<protein>
    <submittedName>
        <fullName evidence="3">Alpha-galactosidase</fullName>
    </submittedName>
</protein>
<organism evidence="3 4">
    <name type="scientific">Phycicoccus avicenniae</name>
    <dbReference type="NCBI Taxonomy" id="2828860"/>
    <lineage>
        <taxon>Bacteria</taxon>
        <taxon>Bacillati</taxon>
        <taxon>Actinomycetota</taxon>
        <taxon>Actinomycetes</taxon>
        <taxon>Micrococcales</taxon>
        <taxon>Intrasporangiaceae</taxon>
        <taxon>Phycicoccus</taxon>
    </lineage>
</organism>
<dbReference type="InterPro" id="IPR002252">
    <property type="entry name" value="Glyco_hydro_36"/>
</dbReference>
<accession>A0A941D8Y0</accession>
<dbReference type="InterPro" id="IPR013785">
    <property type="entry name" value="Aldolase_TIM"/>
</dbReference>
<dbReference type="GO" id="GO:0004557">
    <property type="term" value="F:alpha-galactosidase activity"/>
    <property type="evidence" value="ECO:0007669"/>
    <property type="project" value="InterPro"/>
</dbReference>
<evidence type="ECO:0000256" key="1">
    <source>
        <dbReference type="ARBA" id="ARBA00022801"/>
    </source>
</evidence>
<dbReference type="Gene3D" id="3.20.20.70">
    <property type="entry name" value="Aldolase class I"/>
    <property type="match status" value="1"/>
</dbReference>
<dbReference type="CDD" id="cd14791">
    <property type="entry name" value="GH36"/>
    <property type="match status" value="1"/>
</dbReference>
<dbReference type="Proteomes" id="UP000677016">
    <property type="component" value="Unassembled WGS sequence"/>
</dbReference>
<dbReference type="PRINTS" id="PR00743">
    <property type="entry name" value="GLHYDRLASE36"/>
</dbReference>
<reference evidence="3" key="1">
    <citation type="submission" date="2021-04" db="EMBL/GenBank/DDBJ databases">
        <title>Phycicoccus avicenniae sp. nov., a novel endophytic actinomycetes isolated from branch of Avicennia mariana.</title>
        <authorList>
            <person name="Tuo L."/>
        </authorList>
    </citation>
    <scope>NUCLEOTIDE SEQUENCE</scope>
    <source>
        <strain evidence="3">BSK3Z-2</strain>
    </source>
</reference>
<evidence type="ECO:0000313" key="3">
    <source>
        <dbReference type="EMBL" id="MBR7742047.1"/>
    </source>
</evidence>
<evidence type="ECO:0000256" key="2">
    <source>
        <dbReference type="ARBA" id="ARBA00023295"/>
    </source>
</evidence>
<keyword evidence="4" id="KW-1185">Reference proteome</keyword>
<proteinExistence type="predicted"/>
<dbReference type="InterPro" id="IPR017853">
    <property type="entry name" value="GH"/>
</dbReference>
<dbReference type="InterPro" id="IPR050985">
    <property type="entry name" value="Alpha-glycosidase_related"/>
</dbReference>
<dbReference type="EMBL" id="JAGSNF010000002">
    <property type="protein sequence ID" value="MBR7742047.1"/>
    <property type="molecule type" value="Genomic_DNA"/>
</dbReference>
<dbReference type="Pfam" id="PF02065">
    <property type="entry name" value="Melibiase"/>
    <property type="match status" value="1"/>
</dbReference>
<gene>
    <name evidence="3" type="ORF">KC207_01905</name>
</gene>
<dbReference type="AlphaFoldDB" id="A0A941D8Y0"/>
<dbReference type="Gene3D" id="2.70.98.60">
    <property type="entry name" value="alpha-galactosidase from lactobacil brevis"/>
    <property type="match status" value="1"/>
</dbReference>
<dbReference type="PANTHER" id="PTHR43053">
    <property type="entry name" value="GLYCOSIDASE FAMILY 31"/>
    <property type="match status" value="1"/>
</dbReference>
<name>A0A941D8Y0_9MICO</name>
<dbReference type="GO" id="GO:0016052">
    <property type="term" value="P:carbohydrate catabolic process"/>
    <property type="evidence" value="ECO:0007669"/>
    <property type="project" value="InterPro"/>
</dbReference>
<evidence type="ECO:0000313" key="4">
    <source>
        <dbReference type="Proteomes" id="UP000677016"/>
    </source>
</evidence>
<dbReference type="InterPro" id="IPR038417">
    <property type="entry name" value="Alpga-gal_N_sf"/>
</dbReference>